<keyword evidence="3" id="KW-1185">Reference proteome</keyword>
<reference evidence="2 3" key="1">
    <citation type="journal article" date="2016" name="Antonie Van Leeuwenhoek">
        <title>Dongia soli sp. nov., isolated from soil from Dokdo, Korea.</title>
        <authorList>
            <person name="Kim D.U."/>
            <person name="Lee H."/>
            <person name="Kim H."/>
            <person name="Kim S.G."/>
            <person name="Ka J.O."/>
        </authorList>
    </citation>
    <scope>NUCLEOTIDE SEQUENCE [LARGE SCALE GENOMIC DNA]</scope>
    <source>
        <strain evidence="2 3">D78</strain>
    </source>
</reference>
<dbReference type="PANTHER" id="PTHR11102:SF160">
    <property type="entry name" value="ERAD-ASSOCIATED E3 UBIQUITIN-PROTEIN LIGASE COMPONENT HRD3"/>
    <property type="match status" value="1"/>
</dbReference>
<sequence>MSKPRRYRPLIAAFLGSLVTSFALSLPGIAVAQANTAQASTQASPNPTGSAASSLDVIVDGERHSWRPLEQGADVAWEAYRKGDYQAAVPVFARLAKLGHPVAEWLMGNVYFAGQGVPQDYRRALEWFEKAANQGLMQAYAPTAQLYEQGKGTPLDLGKAYMWYNIAIANLPSSVERYNLMKQRDTVGALMTQAQIEAAQKRSLLFQPKKVVPPDIETAREMLGE</sequence>
<dbReference type="InterPro" id="IPR006597">
    <property type="entry name" value="Sel1-like"/>
</dbReference>
<protein>
    <submittedName>
        <fullName evidence="2">Tetratricopeptide repeat protein</fullName>
    </submittedName>
</protein>
<evidence type="ECO:0000256" key="1">
    <source>
        <dbReference type="SAM" id="SignalP"/>
    </source>
</evidence>
<evidence type="ECO:0000313" key="2">
    <source>
        <dbReference type="EMBL" id="MDY0881389.1"/>
    </source>
</evidence>
<accession>A0ABU5E5R9</accession>
<dbReference type="SMART" id="SM00671">
    <property type="entry name" value="SEL1"/>
    <property type="match status" value="2"/>
</dbReference>
<gene>
    <name evidence="2" type="ORF">SMD27_00900</name>
</gene>
<comment type="caution">
    <text evidence="2">The sequence shown here is derived from an EMBL/GenBank/DDBJ whole genome shotgun (WGS) entry which is preliminary data.</text>
</comment>
<dbReference type="EMBL" id="JAXCLW010000001">
    <property type="protein sequence ID" value="MDY0881389.1"/>
    <property type="molecule type" value="Genomic_DNA"/>
</dbReference>
<dbReference type="InterPro" id="IPR011990">
    <property type="entry name" value="TPR-like_helical_dom_sf"/>
</dbReference>
<feature type="signal peptide" evidence="1">
    <location>
        <begin position="1"/>
        <end position="32"/>
    </location>
</feature>
<dbReference type="PANTHER" id="PTHR11102">
    <property type="entry name" value="SEL-1-LIKE PROTEIN"/>
    <property type="match status" value="1"/>
</dbReference>
<proteinExistence type="predicted"/>
<name>A0ABU5E5R9_9PROT</name>
<dbReference type="Gene3D" id="1.25.40.10">
    <property type="entry name" value="Tetratricopeptide repeat domain"/>
    <property type="match status" value="1"/>
</dbReference>
<evidence type="ECO:0000313" key="3">
    <source>
        <dbReference type="Proteomes" id="UP001279642"/>
    </source>
</evidence>
<dbReference type="InterPro" id="IPR050767">
    <property type="entry name" value="Sel1_AlgK"/>
</dbReference>
<dbReference type="RefSeq" id="WP_320506455.1">
    <property type="nucleotide sequence ID" value="NZ_JAXCLW010000001.1"/>
</dbReference>
<dbReference type="Pfam" id="PF08238">
    <property type="entry name" value="Sel1"/>
    <property type="match status" value="2"/>
</dbReference>
<dbReference type="Proteomes" id="UP001279642">
    <property type="component" value="Unassembled WGS sequence"/>
</dbReference>
<keyword evidence="1" id="KW-0732">Signal</keyword>
<dbReference type="SUPFAM" id="SSF81901">
    <property type="entry name" value="HCP-like"/>
    <property type="match status" value="1"/>
</dbReference>
<organism evidence="2 3">
    <name type="scientific">Dongia soli</name>
    <dbReference type="NCBI Taxonomy" id="600628"/>
    <lineage>
        <taxon>Bacteria</taxon>
        <taxon>Pseudomonadati</taxon>
        <taxon>Pseudomonadota</taxon>
        <taxon>Alphaproteobacteria</taxon>
        <taxon>Rhodospirillales</taxon>
        <taxon>Dongiaceae</taxon>
        <taxon>Dongia</taxon>
    </lineage>
</organism>
<feature type="chain" id="PRO_5045136360" evidence="1">
    <location>
        <begin position="33"/>
        <end position="225"/>
    </location>
</feature>